<dbReference type="AlphaFoldDB" id="A0A2P6R7U9"/>
<accession>A0A2P6R7U9</accession>
<keyword evidence="3" id="KW-1185">Reference proteome</keyword>
<dbReference type="EMBL" id="PDCK01000041">
    <property type="protein sequence ID" value="PRQ42510.1"/>
    <property type="molecule type" value="Genomic_DNA"/>
</dbReference>
<feature type="transmembrane region" description="Helical" evidence="1">
    <location>
        <begin position="20"/>
        <end position="42"/>
    </location>
</feature>
<dbReference type="Proteomes" id="UP000238479">
    <property type="component" value="Chromosome 3"/>
</dbReference>
<name>A0A2P6R7U9_ROSCH</name>
<evidence type="ECO:0000256" key="1">
    <source>
        <dbReference type="SAM" id="Phobius"/>
    </source>
</evidence>
<gene>
    <name evidence="2" type="ORF">RchiOBHm_Chr3g0458431</name>
</gene>
<evidence type="ECO:0000313" key="2">
    <source>
        <dbReference type="EMBL" id="PRQ42510.1"/>
    </source>
</evidence>
<dbReference type="Gramene" id="PRQ42510">
    <property type="protein sequence ID" value="PRQ42510"/>
    <property type="gene ID" value="RchiOBHm_Chr3g0458431"/>
</dbReference>
<organism evidence="2 3">
    <name type="scientific">Rosa chinensis</name>
    <name type="common">China rose</name>
    <dbReference type="NCBI Taxonomy" id="74649"/>
    <lineage>
        <taxon>Eukaryota</taxon>
        <taxon>Viridiplantae</taxon>
        <taxon>Streptophyta</taxon>
        <taxon>Embryophyta</taxon>
        <taxon>Tracheophyta</taxon>
        <taxon>Spermatophyta</taxon>
        <taxon>Magnoliopsida</taxon>
        <taxon>eudicotyledons</taxon>
        <taxon>Gunneridae</taxon>
        <taxon>Pentapetalae</taxon>
        <taxon>rosids</taxon>
        <taxon>fabids</taxon>
        <taxon>Rosales</taxon>
        <taxon>Rosaceae</taxon>
        <taxon>Rosoideae</taxon>
        <taxon>Rosoideae incertae sedis</taxon>
        <taxon>Rosa</taxon>
    </lineage>
</organism>
<protein>
    <submittedName>
        <fullName evidence="2">Uncharacterized protein</fullName>
    </submittedName>
</protein>
<keyword evidence="1" id="KW-0472">Membrane</keyword>
<keyword evidence="1" id="KW-1133">Transmembrane helix</keyword>
<comment type="caution">
    <text evidence="2">The sequence shown here is derived from an EMBL/GenBank/DDBJ whole genome shotgun (WGS) entry which is preliminary data.</text>
</comment>
<keyword evidence="1" id="KW-0812">Transmembrane</keyword>
<sequence>MFCFNPSICISSRPIRDCRVLLFAAFFCYLLRNIELHYIYLLRQIQSSIHHRF</sequence>
<proteinExistence type="predicted"/>
<evidence type="ECO:0000313" key="3">
    <source>
        <dbReference type="Proteomes" id="UP000238479"/>
    </source>
</evidence>
<reference evidence="2 3" key="1">
    <citation type="journal article" date="2018" name="Nat. Genet.">
        <title>The Rosa genome provides new insights in the design of modern roses.</title>
        <authorList>
            <person name="Bendahmane M."/>
        </authorList>
    </citation>
    <scope>NUCLEOTIDE SEQUENCE [LARGE SCALE GENOMIC DNA]</scope>
    <source>
        <strain evidence="3">cv. Old Blush</strain>
    </source>
</reference>